<gene>
    <name evidence="2" type="ORF">BIT28_24095</name>
</gene>
<accession>A0A1Q9GCJ2</accession>
<dbReference type="RefSeq" id="WP_075767093.1">
    <property type="nucleotide sequence ID" value="NZ_MJIL01000092.1"/>
</dbReference>
<dbReference type="InterPro" id="IPR025489">
    <property type="entry name" value="DUF4381"/>
</dbReference>
<reference evidence="2 3" key="1">
    <citation type="submission" date="2016-09" db="EMBL/GenBank/DDBJ databases">
        <title>Photobacterium proteolyticum sp. nov. a protease producing bacterium isolated from ocean sediments of Laizhou Bay.</title>
        <authorList>
            <person name="Li Y."/>
        </authorList>
    </citation>
    <scope>NUCLEOTIDE SEQUENCE [LARGE SCALE GENOMIC DNA]</scope>
    <source>
        <strain evidence="2 3">13-12</strain>
    </source>
</reference>
<dbReference type="AlphaFoldDB" id="A0A1Q9GCJ2"/>
<evidence type="ECO:0000256" key="1">
    <source>
        <dbReference type="SAM" id="Phobius"/>
    </source>
</evidence>
<dbReference type="EMBL" id="MJIL01000092">
    <property type="protein sequence ID" value="OLQ72117.1"/>
    <property type="molecule type" value="Genomic_DNA"/>
</dbReference>
<keyword evidence="1" id="KW-0812">Transmembrane</keyword>
<keyword evidence="1" id="KW-1133">Transmembrane helix</keyword>
<sequence length="175" mass="19741">MADPMTPNDIAASLPLADVHLSPAPGIWPLAWGWWLCIAAAIVVLILLALKLRQHLKQQKARKEALRLLKSLNSPEQFSDINLLLRQTAMTYFSRRYVASLTGEQWLLFLDQQLAEKHRGFIALSAEWQHGLFSGKGIEQFAFNQCYQQAKLWLSKARLPADSQHLPAKAEVADV</sequence>
<name>A0A1Q9GCJ2_9GAMM</name>
<feature type="transmembrane region" description="Helical" evidence="1">
    <location>
        <begin position="32"/>
        <end position="50"/>
    </location>
</feature>
<evidence type="ECO:0000313" key="2">
    <source>
        <dbReference type="EMBL" id="OLQ72117.1"/>
    </source>
</evidence>
<comment type="caution">
    <text evidence="2">The sequence shown here is derived from an EMBL/GenBank/DDBJ whole genome shotgun (WGS) entry which is preliminary data.</text>
</comment>
<dbReference type="Proteomes" id="UP000186905">
    <property type="component" value="Unassembled WGS sequence"/>
</dbReference>
<protein>
    <recommendedName>
        <fullName evidence="4">DUF4381 domain-containing protein</fullName>
    </recommendedName>
</protein>
<dbReference type="Pfam" id="PF14316">
    <property type="entry name" value="DUF4381"/>
    <property type="match status" value="1"/>
</dbReference>
<evidence type="ECO:0008006" key="4">
    <source>
        <dbReference type="Google" id="ProtNLM"/>
    </source>
</evidence>
<organism evidence="2 3">
    <name type="scientific">Photobacterium proteolyticum</name>
    <dbReference type="NCBI Taxonomy" id="1903952"/>
    <lineage>
        <taxon>Bacteria</taxon>
        <taxon>Pseudomonadati</taxon>
        <taxon>Pseudomonadota</taxon>
        <taxon>Gammaproteobacteria</taxon>
        <taxon>Vibrionales</taxon>
        <taxon>Vibrionaceae</taxon>
        <taxon>Photobacterium</taxon>
    </lineage>
</organism>
<keyword evidence="3" id="KW-1185">Reference proteome</keyword>
<dbReference type="STRING" id="1903952.BIT28_24095"/>
<keyword evidence="1" id="KW-0472">Membrane</keyword>
<proteinExistence type="predicted"/>
<evidence type="ECO:0000313" key="3">
    <source>
        <dbReference type="Proteomes" id="UP000186905"/>
    </source>
</evidence>